<dbReference type="Proteomes" id="UP000012589">
    <property type="component" value="Unassembled WGS sequence"/>
</dbReference>
<name>N2BD83_9FIRM</name>
<dbReference type="InterPro" id="IPR036390">
    <property type="entry name" value="WH_DNA-bd_sf"/>
</dbReference>
<dbReference type="PROSITE" id="PS50138">
    <property type="entry name" value="BRCA2_REPEAT"/>
    <property type="match status" value="1"/>
</dbReference>
<sequence length="122" mass="14254">MEIYKLGEMEARFADLIWEHAPIRSGELTKLCEQKFDWKRTTTYTMLKRLCERGMFVNESGTVNVKMTKDEFLAGQGSSFIEEHFEGSLPLFLTAFSRKNKLSSEDVEKLRQLIDSYREEDA</sequence>
<accession>N2BD83</accession>
<dbReference type="InterPro" id="IPR005650">
    <property type="entry name" value="BlaI_family"/>
</dbReference>
<evidence type="ECO:0000256" key="4">
    <source>
        <dbReference type="ARBA" id="ARBA00023163"/>
    </source>
</evidence>
<dbReference type="SUPFAM" id="SSF46785">
    <property type="entry name" value="Winged helix' DNA-binding domain"/>
    <property type="match status" value="1"/>
</dbReference>
<dbReference type="InterPro" id="IPR036388">
    <property type="entry name" value="WH-like_DNA-bd_sf"/>
</dbReference>
<dbReference type="Gene3D" id="1.10.4040.10">
    <property type="entry name" value="Penicillinase repressor domain"/>
    <property type="match status" value="1"/>
</dbReference>
<dbReference type="STRING" id="1235802.C823_00015"/>
<dbReference type="PIRSF" id="PIRSF019455">
    <property type="entry name" value="CopR_AtkY"/>
    <property type="match status" value="1"/>
</dbReference>
<keyword evidence="3" id="KW-0238">DNA-binding</keyword>
<keyword evidence="6" id="KW-1185">Reference proteome</keyword>
<dbReference type="HOGENOM" id="CLU_119090_2_0_9"/>
<dbReference type="Pfam" id="PF03965">
    <property type="entry name" value="Penicillinase_R"/>
    <property type="match status" value="1"/>
</dbReference>
<evidence type="ECO:0000313" key="5">
    <source>
        <dbReference type="EMBL" id="EMZ39682.1"/>
    </source>
</evidence>
<dbReference type="GO" id="GO:0003677">
    <property type="term" value="F:DNA binding"/>
    <property type="evidence" value="ECO:0007669"/>
    <property type="project" value="UniProtKB-KW"/>
</dbReference>
<keyword evidence="2" id="KW-0805">Transcription regulation</keyword>
<dbReference type="OrthoDB" id="9795583at2"/>
<comment type="similarity">
    <text evidence="1">Belongs to the BlaI transcriptional regulatory family.</text>
</comment>
<dbReference type="AlphaFoldDB" id="N2BD83"/>
<proteinExistence type="inferred from homology"/>
<dbReference type="InterPro" id="IPR002093">
    <property type="entry name" value="BRCA2_repeat"/>
</dbReference>
<reference evidence="5 6" key="1">
    <citation type="journal article" date="2014" name="Genome Announc.">
        <title>Draft genome sequences of the altered schaedler flora, a defined bacterial community from gnotobiotic mice.</title>
        <authorList>
            <person name="Wannemuehler M.J."/>
            <person name="Overstreet A.M."/>
            <person name="Ward D.V."/>
            <person name="Phillips G.J."/>
        </authorList>
    </citation>
    <scope>NUCLEOTIDE SEQUENCE [LARGE SCALE GENOMIC DNA]</scope>
    <source>
        <strain evidence="5 6">ASF492</strain>
    </source>
</reference>
<dbReference type="Gene3D" id="1.10.10.10">
    <property type="entry name" value="Winged helix-like DNA-binding domain superfamily/Winged helix DNA-binding domain"/>
    <property type="match status" value="1"/>
</dbReference>
<organism evidence="5 6">
    <name type="scientific">Eubacterium plexicaudatum ASF492</name>
    <dbReference type="NCBI Taxonomy" id="1235802"/>
    <lineage>
        <taxon>Bacteria</taxon>
        <taxon>Bacillati</taxon>
        <taxon>Bacillota</taxon>
        <taxon>Clostridia</taxon>
        <taxon>Eubacteriales</taxon>
        <taxon>Eubacteriaceae</taxon>
        <taxon>Eubacterium</taxon>
    </lineage>
</organism>
<evidence type="ECO:0000256" key="3">
    <source>
        <dbReference type="ARBA" id="ARBA00023125"/>
    </source>
</evidence>
<evidence type="ECO:0000256" key="2">
    <source>
        <dbReference type="ARBA" id="ARBA00023015"/>
    </source>
</evidence>
<dbReference type="GO" id="GO:0045892">
    <property type="term" value="P:negative regulation of DNA-templated transcription"/>
    <property type="evidence" value="ECO:0007669"/>
    <property type="project" value="InterPro"/>
</dbReference>
<dbReference type="eggNOG" id="COG3682">
    <property type="taxonomic scope" value="Bacteria"/>
</dbReference>
<protein>
    <recommendedName>
        <fullName evidence="7">BlaI/MecI/CopY family transcriptional regulator</fullName>
    </recommendedName>
</protein>
<evidence type="ECO:0000313" key="6">
    <source>
        <dbReference type="Proteomes" id="UP000012589"/>
    </source>
</evidence>
<evidence type="ECO:0008006" key="7">
    <source>
        <dbReference type="Google" id="ProtNLM"/>
    </source>
</evidence>
<evidence type="ECO:0000256" key="1">
    <source>
        <dbReference type="ARBA" id="ARBA00011046"/>
    </source>
</evidence>
<dbReference type="PATRIC" id="fig|1235802.3.peg.15"/>
<keyword evidence="4" id="KW-0804">Transcription</keyword>
<gene>
    <name evidence="5" type="ORF">C823_00015</name>
</gene>
<comment type="caution">
    <text evidence="5">The sequence shown here is derived from an EMBL/GenBank/DDBJ whole genome shotgun (WGS) entry which is preliminary data.</text>
</comment>
<dbReference type="EMBL" id="AQFT01000001">
    <property type="protein sequence ID" value="EMZ39682.1"/>
    <property type="molecule type" value="Genomic_DNA"/>
</dbReference>